<dbReference type="Gene3D" id="3.90.550.10">
    <property type="entry name" value="Spore Coat Polysaccharide Biosynthesis Protein SpsA, Chain A"/>
    <property type="match status" value="1"/>
</dbReference>
<evidence type="ECO:0000313" key="2">
    <source>
        <dbReference type="EMBL" id="QHT16277.1"/>
    </source>
</evidence>
<dbReference type="AlphaFoldDB" id="A0A6C0DID0"/>
<dbReference type="PANTHER" id="PTHR43630">
    <property type="entry name" value="POLY-BETA-1,6-N-ACETYL-D-GLUCOSAMINE SYNTHASE"/>
    <property type="match status" value="1"/>
</dbReference>
<dbReference type="SUPFAM" id="SSF48452">
    <property type="entry name" value="TPR-like"/>
    <property type="match status" value="1"/>
</dbReference>
<dbReference type="PANTHER" id="PTHR43630:SF2">
    <property type="entry name" value="GLYCOSYLTRANSFERASE"/>
    <property type="match status" value="1"/>
</dbReference>
<dbReference type="InterPro" id="IPR011990">
    <property type="entry name" value="TPR-like_helical_dom_sf"/>
</dbReference>
<dbReference type="Gene3D" id="1.25.40.10">
    <property type="entry name" value="Tetratricopeptide repeat domain"/>
    <property type="match status" value="1"/>
</dbReference>
<dbReference type="Pfam" id="PF00535">
    <property type="entry name" value="Glycos_transf_2"/>
    <property type="match status" value="1"/>
</dbReference>
<name>A0A6C0DID0_9ZZZZ</name>
<dbReference type="SUPFAM" id="SSF53448">
    <property type="entry name" value="Nucleotide-diphospho-sugar transferases"/>
    <property type="match status" value="1"/>
</dbReference>
<dbReference type="EMBL" id="MN739619">
    <property type="protein sequence ID" value="QHT16277.1"/>
    <property type="molecule type" value="Genomic_DNA"/>
</dbReference>
<proteinExistence type="predicted"/>
<dbReference type="InterPro" id="IPR019734">
    <property type="entry name" value="TPR_rpt"/>
</dbReference>
<protein>
    <recommendedName>
        <fullName evidence="1">Glycosyltransferase 2-like domain-containing protein</fullName>
    </recommendedName>
</protein>
<dbReference type="Pfam" id="PF13431">
    <property type="entry name" value="TPR_17"/>
    <property type="match status" value="1"/>
</dbReference>
<dbReference type="InterPro" id="IPR001173">
    <property type="entry name" value="Glyco_trans_2-like"/>
</dbReference>
<sequence>MEFKISEICNTVNKTPTLCLNMIVKNESKIILRLLESVLSIIDCYCICDTGSTDDTIEKIESFFNSKNIPGKVVMEPFQNFAYNRNYALQSCIGMSDYIIFLDADMILQVKHFDKTKLVDYDSLTILQGSDDFYYQNVRIVKNNGLFHYVGVTHEYINTPSNNKNRNLEKNELFISDIGDGGSKHDKFERDIRLLTEAIEKDPNNDRYHFYLANTYHDSGNFNKAIEFYEKRVQLGGWIQEVWYSCYKIASCYKHMGKINDAISYWLLCYDYLPDRIESLYELVSHYRNISKHKLAYFFYKSAKEILEKKVDRDNYLFLHNDIYTFKMDYEFTIIAAYLGVKDINNEIVTILNKSNDHGINYNLLSNMKWYKHVLTPMKIINFDNTININIDNENINLCSSSSCLCLFSQNNAKYAMNIRYVNYHITENGSYTNCEKNIITGNKYVELDDDFNIIKSKMFDIVYDNRLYVGVEDIKIFQDVETNQLKYIGTGLHKNNYLGIVSGDYDVDKPELNVIELCQKKYDTQCEKNWVYVDYKNSTHIIYKWFPLQICKIDPMTNTLEFLEEKPMIKYFDNIRGSTCGFKYTNTKQSSETEIWFIQHIVSYESPRHYYHVISVFDANMDLLRYSAPFKFVGEPIEYCLSIVVEDDRVIINYSVWDRTTQIGVYDKNYIDSLLKYSH</sequence>
<accession>A0A6C0DID0</accession>
<dbReference type="SMART" id="SM00028">
    <property type="entry name" value="TPR"/>
    <property type="match status" value="2"/>
</dbReference>
<organism evidence="2">
    <name type="scientific">viral metagenome</name>
    <dbReference type="NCBI Taxonomy" id="1070528"/>
    <lineage>
        <taxon>unclassified sequences</taxon>
        <taxon>metagenomes</taxon>
        <taxon>organismal metagenomes</taxon>
    </lineage>
</organism>
<evidence type="ECO:0000259" key="1">
    <source>
        <dbReference type="Pfam" id="PF00535"/>
    </source>
</evidence>
<feature type="domain" description="Glycosyltransferase 2-like" evidence="1">
    <location>
        <begin position="22"/>
        <end position="111"/>
    </location>
</feature>
<dbReference type="InterPro" id="IPR029044">
    <property type="entry name" value="Nucleotide-diphossugar_trans"/>
</dbReference>
<reference evidence="2" key="1">
    <citation type="journal article" date="2020" name="Nature">
        <title>Giant virus diversity and host interactions through global metagenomics.</title>
        <authorList>
            <person name="Schulz F."/>
            <person name="Roux S."/>
            <person name="Paez-Espino D."/>
            <person name="Jungbluth S."/>
            <person name="Walsh D.A."/>
            <person name="Denef V.J."/>
            <person name="McMahon K.D."/>
            <person name="Konstantinidis K.T."/>
            <person name="Eloe-Fadrosh E.A."/>
            <person name="Kyrpides N.C."/>
            <person name="Woyke T."/>
        </authorList>
    </citation>
    <scope>NUCLEOTIDE SEQUENCE</scope>
    <source>
        <strain evidence="2">GVMAG-M-3300023174-182</strain>
    </source>
</reference>